<keyword evidence="1" id="KW-0547">Nucleotide-binding</keyword>
<dbReference type="OrthoDB" id="258627at2759"/>
<evidence type="ECO:0000256" key="3">
    <source>
        <dbReference type="ARBA" id="ARBA00022833"/>
    </source>
</evidence>
<proteinExistence type="inferred from homology"/>
<dbReference type="InterPro" id="IPR011629">
    <property type="entry name" value="CobW-like_C"/>
</dbReference>
<dbReference type="GO" id="GO:0005525">
    <property type="term" value="F:GTP binding"/>
    <property type="evidence" value="ECO:0007669"/>
    <property type="project" value="UniProtKB-KW"/>
</dbReference>
<evidence type="ECO:0000256" key="6">
    <source>
        <dbReference type="ARBA" id="ARBA00034320"/>
    </source>
</evidence>
<dbReference type="Gene3D" id="3.30.1220.10">
    <property type="entry name" value="CobW-like, C-terminal domain"/>
    <property type="match status" value="1"/>
</dbReference>
<dbReference type="GO" id="GO:0005737">
    <property type="term" value="C:cytoplasm"/>
    <property type="evidence" value="ECO:0007669"/>
    <property type="project" value="TreeGrafter"/>
</dbReference>
<dbReference type="InterPro" id="IPR027417">
    <property type="entry name" value="P-loop_NTPase"/>
</dbReference>
<evidence type="ECO:0000259" key="8">
    <source>
        <dbReference type="SMART" id="SM00833"/>
    </source>
</evidence>
<evidence type="ECO:0000313" key="10">
    <source>
        <dbReference type="Proteomes" id="UP000634136"/>
    </source>
</evidence>
<evidence type="ECO:0000256" key="7">
    <source>
        <dbReference type="ARBA" id="ARBA00049117"/>
    </source>
</evidence>
<reference evidence="9" key="1">
    <citation type="submission" date="2020-09" db="EMBL/GenBank/DDBJ databases">
        <title>Genome-Enabled Discovery of Anthraquinone Biosynthesis in Senna tora.</title>
        <authorList>
            <person name="Kang S.-H."/>
            <person name="Pandey R.P."/>
            <person name="Lee C.-M."/>
            <person name="Sim J.-S."/>
            <person name="Jeong J.-T."/>
            <person name="Choi B.-S."/>
            <person name="Jung M."/>
            <person name="Ginzburg D."/>
            <person name="Zhao K."/>
            <person name="Won S.Y."/>
            <person name="Oh T.-J."/>
            <person name="Yu Y."/>
            <person name="Kim N.-H."/>
            <person name="Lee O.R."/>
            <person name="Lee T.-H."/>
            <person name="Bashyal P."/>
            <person name="Kim T.-S."/>
            <person name="Lee W.-H."/>
            <person name="Kawkins C."/>
            <person name="Kim C.-K."/>
            <person name="Kim J.S."/>
            <person name="Ahn B.O."/>
            <person name="Rhee S.Y."/>
            <person name="Sohng J.K."/>
        </authorList>
    </citation>
    <scope>NUCLEOTIDE SEQUENCE</scope>
    <source>
        <tissue evidence="9">Leaf</tissue>
    </source>
</reference>
<dbReference type="Pfam" id="PF07683">
    <property type="entry name" value="CobW_C"/>
    <property type="match status" value="1"/>
</dbReference>
<dbReference type="EMBL" id="JAAIUW010000006">
    <property type="protein sequence ID" value="KAF7827986.1"/>
    <property type="molecule type" value="Genomic_DNA"/>
</dbReference>
<dbReference type="InterPro" id="IPR051316">
    <property type="entry name" value="Zinc-reg_GTPase_activator"/>
</dbReference>
<dbReference type="PANTHER" id="PTHR13748">
    <property type="entry name" value="COBW-RELATED"/>
    <property type="match status" value="1"/>
</dbReference>
<comment type="catalytic activity">
    <reaction evidence="7">
        <text>GTP + H2O = GDP + phosphate + H(+)</text>
        <dbReference type="Rhea" id="RHEA:19669"/>
        <dbReference type="ChEBI" id="CHEBI:15377"/>
        <dbReference type="ChEBI" id="CHEBI:15378"/>
        <dbReference type="ChEBI" id="CHEBI:37565"/>
        <dbReference type="ChEBI" id="CHEBI:43474"/>
        <dbReference type="ChEBI" id="CHEBI:58189"/>
    </reaction>
    <physiologicalReaction direction="left-to-right" evidence="7">
        <dbReference type="Rhea" id="RHEA:19670"/>
    </physiologicalReaction>
</comment>
<dbReference type="Pfam" id="PF02492">
    <property type="entry name" value="cobW"/>
    <property type="match status" value="1"/>
</dbReference>
<evidence type="ECO:0000256" key="1">
    <source>
        <dbReference type="ARBA" id="ARBA00022741"/>
    </source>
</evidence>
<keyword evidence="3" id="KW-0862">Zinc</keyword>
<dbReference type="SUPFAM" id="SSF90002">
    <property type="entry name" value="Hypothetical protein YjiA, C-terminal domain"/>
    <property type="match status" value="1"/>
</dbReference>
<keyword evidence="10" id="KW-1185">Reference proteome</keyword>
<keyword evidence="4" id="KW-0342">GTP-binding</keyword>
<evidence type="ECO:0000313" key="9">
    <source>
        <dbReference type="EMBL" id="KAF7827986.1"/>
    </source>
</evidence>
<comment type="caution">
    <text evidence="9">The sequence shown here is derived from an EMBL/GenBank/DDBJ whole genome shotgun (WGS) entry which is preliminary data.</text>
</comment>
<keyword evidence="2" id="KW-0378">Hydrolase</keyword>
<evidence type="ECO:0000256" key="4">
    <source>
        <dbReference type="ARBA" id="ARBA00023134"/>
    </source>
</evidence>
<sequence length="378" mass="42392">MTRSRMEDDEEDAPLAVQIEEQESISQHSDSAEANASSVGVTVITGYLGAGKSTLVNFILNSQHGKRIAVILNEFGEEVGVERAMINEGDGGALVEEWVELANGCICCTVKHSLVQALEQLVQRKERLDHILLETTGLANPAPLASVLWLDEQLESVVKLDSIITVVDAKNLRFQLAEHRGSSSFPEAYFQIAFADIIILNKVDLVSPEGSGTGSILEELEEEIHNINSLVEIVHSVRCQVDLSRILNRQAYDSAHATHLEKLLEESRSLSTKKLHDSGVRTLCICESQRVNLEKAREWLEEILWEKKYDMDVYRCKGVLNVENSDQLHTLQAVRELYDIVPTRQWGKEDNRMNKIVFIGHNLKEDVLIDSFRACTTC</sequence>
<accession>A0A834TWF3</accession>
<dbReference type="PANTHER" id="PTHR13748:SF31">
    <property type="entry name" value="ZINC-REGULATED GTPASE METALLOPROTEIN ACTIVATOR 1A-RELATED"/>
    <property type="match status" value="1"/>
</dbReference>
<dbReference type="AlphaFoldDB" id="A0A834TWF3"/>
<dbReference type="InterPro" id="IPR003495">
    <property type="entry name" value="CobW/HypB/UreG_nucleotide-bd"/>
</dbReference>
<dbReference type="SUPFAM" id="SSF52540">
    <property type="entry name" value="P-loop containing nucleoside triphosphate hydrolases"/>
    <property type="match status" value="1"/>
</dbReference>
<evidence type="ECO:0000256" key="2">
    <source>
        <dbReference type="ARBA" id="ARBA00022801"/>
    </source>
</evidence>
<dbReference type="GO" id="GO:0016787">
    <property type="term" value="F:hydrolase activity"/>
    <property type="evidence" value="ECO:0007669"/>
    <property type="project" value="UniProtKB-KW"/>
</dbReference>
<dbReference type="Proteomes" id="UP000634136">
    <property type="component" value="Unassembled WGS sequence"/>
</dbReference>
<evidence type="ECO:0000256" key="5">
    <source>
        <dbReference type="ARBA" id="ARBA00023186"/>
    </source>
</evidence>
<protein>
    <submittedName>
        <fullName evidence="9">COBW domain-containing protein 1</fullName>
    </submittedName>
</protein>
<organism evidence="9 10">
    <name type="scientific">Senna tora</name>
    <dbReference type="NCBI Taxonomy" id="362788"/>
    <lineage>
        <taxon>Eukaryota</taxon>
        <taxon>Viridiplantae</taxon>
        <taxon>Streptophyta</taxon>
        <taxon>Embryophyta</taxon>
        <taxon>Tracheophyta</taxon>
        <taxon>Spermatophyta</taxon>
        <taxon>Magnoliopsida</taxon>
        <taxon>eudicotyledons</taxon>
        <taxon>Gunneridae</taxon>
        <taxon>Pentapetalae</taxon>
        <taxon>rosids</taxon>
        <taxon>fabids</taxon>
        <taxon>Fabales</taxon>
        <taxon>Fabaceae</taxon>
        <taxon>Caesalpinioideae</taxon>
        <taxon>Cassia clade</taxon>
        <taxon>Senna</taxon>
    </lineage>
</organism>
<gene>
    <name evidence="9" type="ORF">G2W53_019150</name>
</gene>
<dbReference type="Gene3D" id="3.40.50.300">
    <property type="entry name" value="P-loop containing nucleotide triphosphate hydrolases"/>
    <property type="match status" value="1"/>
</dbReference>
<dbReference type="InterPro" id="IPR036627">
    <property type="entry name" value="CobW-likC_sf"/>
</dbReference>
<keyword evidence="5" id="KW-0143">Chaperone</keyword>
<name>A0A834TWF3_9FABA</name>
<feature type="domain" description="CobW C-terminal" evidence="8">
    <location>
        <begin position="280"/>
        <end position="376"/>
    </location>
</feature>
<dbReference type="SMART" id="SM00833">
    <property type="entry name" value="CobW_C"/>
    <property type="match status" value="1"/>
</dbReference>
<comment type="similarity">
    <text evidence="6">Belongs to the SIMIBI class G3E GTPase family. ZNG1 subfamily.</text>
</comment>
<dbReference type="CDD" id="cd03112">
    <property type="entry name" value="CobW-like"/>
    <property type="match status" value="1"/>
</dbReference>